<evidence type="ECO:0000313" key="1">
    <source>
        <dbReference type="EMBL" id="KAA6412759.1"/>
    </source>
</evidence>
<comment type="caution">
    <text evidence="1">The sequence shown here is derived from an EMBL/GenBank/DDBJ whole genome shotgun (WGS) entry which is preliminary data.</text>
</comment>
<name>A0A5M8PUP3_9LECA</name>
<accession>A0A5M8PUP3</accession>
<proteinExistence type="predicted"/>
<sequence length="869" mass="98721">MASSPRRFPPQLQLTETNRVEGGEQGFGNSGPDGCSFYRSLSRQLQGSPDYFWVLRNAVLDHYIRVFIDQGRQDGLHHSYHSFNHRFPSRHGPFFLALACPDASIARPPREIDGDVLLVICNTFQIRVAIWNDNGTILRQKGSVTCPEYHMKQVPDRDIHRGFRFDSLIADESGGTLVDHILSVKSTNTPLDIREITWWREPYNAEWTDNRILNALNEQTPSPAPGPTLQARQYSCYNEHLPPRERWLKPDLTAAVDSLTVFTVSVTTPQQIRAALDLMDNALERAPAQELPVDYLDAGNFRPLKRYVGIDAEFSPVSLTDALLQQEINRRGPSTTARQIQNGREESLCSVLTIAVDRHLVFSFYILHMLQRVEATTVDELSILFRRVLFNPQILKLWFNYQADIPVLDATIAHMFQGTPRPDHMSKLPSEYGPPAELVHPTFKIHSQLFQSTRPNDLQFPRGELGCELHRPGNSNTGLKCPCAETGNVDVTTVADFICRQLGYTRGLNWPQDVGTTENSIDGFLIENMARPWTSSVLRYNYGKFIDSLMGTDRLHELLTFFKDVPRVVSQRLGFNIQARWYTLLRPGMEAEEDIMGYNIGDVVGIALLMRFLITTDDRFSLAAKLINHDHVPDRNPYMTVPPKMPPELSALHPPQHANLSLINDYPKLYQREIIGHLPVPDPQERPQQYGPNQRIGTLFRGRSNLWFRPEPYFKHEPRYHTRMIGRQTPGALSLYGPLNPTVPPELQDPTGDQVAHEHLFDPTDYTFPAWFTATVNQPIKRADVVPGISHLDDLRERIVAESQRRGAPVLPPWGYNGSPWMQELADVFGYYWAPQPGPPPVWPGGWGGPSQGRVDEMARQLGEYNWGG</sequence>
<reference evidence="1 2" key="1">
    <citation type="submission" date="2019-09" db="EMBL/GenBank/DDBJ databases">
        <title>The hologenome of the rock-dwelling lichen Lasallia pustulata.</title>
        <authorList>
            <person name="Greshake Tzovaras B."/>
            <person name="Segers F."/>
            <person name="Bicker A."/>
            <person name="Dal Grande F."/>
            <person name="Otte J."/>
            <person name="Hankeln T."/>
            <person name="Schmitt I."/>
            <person name="Ebersberger I."/>
        </authorList>
    </citation>
    <scope>NUCLEOTIDE SEQUENCE [LARGE SCALE GENOMIC DNA]</scope>
    <source>
        <strain evidence="1">A1-1</strain>
    </source>
</reference>
<organism evidence="1 2">
    <name type="scientific">Lasallia pustulata</name>
    <dbReference type="NCBI Taxonomy" id="136370"/>
    <lineage>
        <taxon>Eukaryota</taxon>
        <taxon>Fungi</taxon>
        <taxon>Dikarya</taxon>
        <taxon>Ascomycota</taxon>
        <taxon>Pezizomycotina</taxon>
        <taxon>Lecanoromycetes</taxon>
        <taxon>OSLEUM clade</taxon>
        <taxon>Umbilicariomycetidae</taxon>
        <taxon>Umbilicariales</taxon>
        <taxon>Umbilicariaceae</taxon>
        <taxon>Lasallia</taxon>
    </lineage>
</organism>
<gene>
    <name evidence="1" type="ORF">FRX48_03751</name>
</gene>
<protein>
    <submittedName>
        <fullName evidence="1">Uncharacterized protein</fullName>
    </submittedName>
</protein>
<dbReference type="OrthoDB" id="5423319at2759"/>
<dbReference type="EMBL" id="VXIT01000005">
    <property type="protein sequence ID" value="KAA6412759.1"/>
    <property type="molecule type" value="Genomic_DNA"/>
</dbReference>
<evidence type="ECO:0000313" key="2">
    <source>
        <dbReference type="Proteomes" id="UP000324767"/>
    </source>
</evidence>
<dbReference type="AlphaFoldDB" id="A0A5M8PUP3"/>
<dbReference type="Proteomes" id="UP000324767">
    <property type="component" value="Unassembled WGS sequence"/>
</dbReference>
<dbReference type="CDD" id="cd22744">
    <property type="entry name" value="OTU"/>
    <property type="match status" value="1"/>
</dbReference>